<evidence type="ECO:0008006" key="8">
    <source>
        <dbReference type="Google" id="ProtNLM"/>
    </source>
</evidence>
<dbReference type="SUPFAM" id="SSF51197">
    <property type="entry name" value="Clavaminate synthase-like"/>
    <property type="match status" value="1"/>
</dbReference>
<dbReference type="EMBL" id="CAJNNV010012156">
    <property type="protein sequence ID" value="CAE8600443.1"/>
    <property type="molecule type" value="Genomic_DNA"/>
</dbReference>
<name>A0A813E5C2_POLGL</name>
<protein>
    <recommendedName>
        <fullName evidence="8">Fe2OG dioxygenase domain-containing protein</fullName>
    </recommendedName>
</protein>
<dbReference type="Pfam" id="PF14226">
    <property type="entry name" value="DIOX_N"/>
    <property type="match status" value="1"/>
</dbReference>
<proteinExistence type="predicted"/>
<sequence>MSNSSIPVIDMSPLMTRCVEGQGEAASETQELVSVLSSAVASHGIFAIVGHGIPQDLMTTALEATKFALEKGGPAEIECWAEHEAKARIVGSDGGVPSFSAAGAENVGCFYGNANAPKELVAKFTVFPPHWDSNPTLLKANVWPITSAGQTLRRPLEQYFAKVQCASDALHRGLSECLGRPRTFIEESLTPHTDGALRAMRYQHKEEGSEEMAPAMAAHKDLNTTTLLCSDAPGLQFQPRGSEDWVDVIVPAGALIVNLGQFFEIWTGGAWRATPHRVIKAGQHGRTSLAFFSNTGIARSSDGSTPKDRRIEPIGGLSSDSDADGETSAWSGIQTAVVGEARKSIAWPAFYFERVADLASRQQANIEGVQAGRGGA</sequence>
<evidence type="ECO:0000256" key="1">
    <source>
        <dbReference type="SAM" id="MobiDB-lite"/>
    </source>
</evidence>
<dbReference type="EMBL" id="CAJNNV010009257">
    <property type="protein sequence ID" value="CAE8597167.1"/>
    <property type="molecule type" value="Genomic_DNA"/>
</dbReference>
<evidence type="ECO:0000313" key="4">
    <source>
        <dbReference type="EMBL" id="CAE8597167.1"/>
    </source>
</evidence>
<feature type="domain" description="Non-haem dioxygenase N-terminal" evidence="3">
    <location>
        <begin position="6"/>
        <end position="66"/>
    </location>
</feature>
<organism evidence="4 7">
    <name type="scientific">Polarella glacialis</name>
    <name type="common">Dinoflagellate</name>
    <dbReference type="NCBI Taxonomy" id="89957"/>
    <lineage>
        <taxon>Eukaryota</taxon>
        <taxon>Sar</taxon>
        <taxon>Alveolata</taxon>
        <taxon>Dinophyceae</taxon>
        <taxon>Suessiales</taxon>
        <taxon>Suessiaceae</taxon>
        <taxon>Polarella</taxon>
    </lineage>
</organism>
<dbReference type="EMBL" id="CAJNNW010030999">
    <property type="protein sequence ID" value="CAE8705559.1"/>
    <property type="molecule type" value="Genomic_DNA"/>
</dbReference>
<dbReference type="InterPro" id="IPR044861">
    <property type="entry name" value="IPNS-like_FE2OG_OXY"/>
</dbReference>
<feature type="region of interest" description="Disordered" evidence="1">
    <location>
        <begin position="297"/>
        <end position="327"/>
    </location>
</feature>
<dbReference type="Pfam" id="PF03171">
    <property type="entry name" value="2OG-FeII_Oxy"/>
    <property type="match status" value="1"/>
</dbReference>
<keyword evidence="7" id="KW-1185">Reference proteome</keyword>
<evidence type="ECO:0000313" key="7">
    <source>
        <dbReference type="Proteomes" id="UP000654075"/>
    </source>
</evidence>
<dbReference type="OrthoDB" id="288590at2759"/>
<dbReference type="PANTHER" id="PTHR47990">
    <property type="entry name" value="2-OXOGLUTARATE (2OG) AND FE(II)-DEPENDENT OXYGENASE SUPERFAMILY PROTEIN-RELATED"/>
    <property type="match status" value="1"/>
</dbReference>
<comment type="caution">
    <text evidence="4">The sequence shown here is derived from an EMBL/GenBank/DDBJ whole genome shotgun (WGS) entry which is preliminary data.</text>
</comment>
<dbReference type="AlphaFoldDB" id="A0A813E5C2"/>
<evidence type="ECO:0000259" key="3">
    <source>
        <dbReference type="Pfam" id="PF14226"/>
    </source>
</evidence>
<dbReference type="Proteomes" id="UP000654075">
    <property type="component" value="Unassembled WGS sequence"/>
</dbReference>
<accession>A0A813E5C2</accession>
<reference evidence="4" key="1">
    <citation type="submission" date="2021-02" db="EMBL/GenBank/DDBJ databases">
        <authorList>
            <person name="Dougan E. K."/>
            <person name="Rhodes N."/>
            <person name="Thang M."/>
            <person name="Chan C."/>
        </authorList>
    </citation>
    <scope>NUCLEOTIDE SEQUENCE</scope>
</reference>
<dbReference type="InterPro" id="IPR027443">
    <property type="entry name" value="IPNS-like_sf"/>
</dbReference>
<evidence type="ECO:0000313" key="6">
    <source>
        <dbReference type="EMBL" id="CAE8705559.1"/>
    </source>
</evidence>
<dbReference type="InterPro" id="IPR050231">
    <property type="entry name" value="Iron_ascorbate_oxido_reductase"/>
</dbReference>
<evidence type="ECO:0000313" key="5">
    <source>
        <dbReference type="EMBL" id="CAE8600443.1"/>
    </source>
</evidence>
<dbReference type="Proteomes" id="UP000626109">
    <property type="component" value="Unassembled WGS sequence"/>
</dbReference>
<dbReference type="Gene3D" id="2.60.120.330">
    <property type="entry name" value="B-lactam Antibiotic, Isopenicillin N Synthase, Chain"/>
    <property type="match status" value="1"/>
</dbReference>
<dbReference type="InterPro" id="IPR026992">
    <property type="entry name" value="DIOX_N"/>
</dbReference>
<evidence type="ECO:0000259" key="2">
    <source>
        <dbReference type="Pfam" id="PF03171"/>
    </source>
</evidence>
<feature type="domain" description="Isopenicillin N synthase-like Fe(2+) 2OG dioxygenase" evidence="2">
    <location>
        <begin position="209"/>
        <end position="294"/>
    </location>
</feature>
<gene>
    <name evidence="4" type="ORF">PGLA1383_LOCUS15618</name>
    <name evidence="5" type="ORF">PGLA1383_LOCUS18772</name>
    <name evidence="6" type="ORF">PGLA2088_LOCUS33757</name>
</gene>